<dbReference type="RefSeq" id="WP_053405855.1">
    <property type="nucleotide sequence ID" value="NZ_BQKE01000001.1"/>
</dbReference>
<dbReference type="Proteomes" id="UP001310022">
    <property type="component" value="Unassembled WGS sequence"/>
</dbReference>
<dbReference type="EMBL" id="BQKE01000001">
    <property type="protein sequence ID" value="GJM61876.1"/>
    <property type="molecule type" value="Genomic_DNA"/>
</dbReference>
<sequence length="228" mass="26026">MNVEYIFFGFIGFIILGFIIFSHFFTEKAIVKRKLKKAPLKKIKNFRNGQTARIVGQVVPVNEALKAPLSGRACAEYHVEVQQKKSQGKSSKWVKVIDDQKSIPFLIKEGDHFAIIEASEKRSYIVKDAKFDSGFLNDASPKLKQYLKNHGHDDENWLGMNKSFKYHEGILEPGEKIAVYGEGRWVTAQELELPEAFGKILVMQSGMDALYISDDPDTLQFEKKKESY</sequence>
<keyword evidence="3" id="KW-1185">Reference proteome</keyword>
<gene>
    <name evidence="2" type="ORF">PEDI_24280</name>
</gene>
<keyword evidence="1" id="KW-0472">Membrane</keyword>
<evidence type="ECO:0008006" key="4">
    <source>
        <dbReference type="Google" id="ProtNLM"/>
    </source>
</evidence>
<evidence type="ECO:0000313" key="3">
    <source>
        <dbReference type="Proteomes" id="UP001310022"/>
    </source>
</evidence>
<accession>A0AAN4VZE6</accession>
<dbReference type="AlphaFoldDB" id="A0AAN4VZE6"/>
<keyword evidence="1" id="KW-1133">Transmembrane helix</keyword>
<evidence type="ECO:0000313" key="2">
    <source>
        <dbReference type="EMBL" id="GJM61876.1"/>
    </source>
</evidence>
<protein>
    <recommendedName>
        <fullName evidence="4">RING-type E3 ubiquitin transferase</fullName>
    </recommendedName>
</protein>
<comment type="caution">
    <text evidence="2">The sequence shown here is derived from an EMBL/GenBank/DDBJ whole genome shotgun (WGS) entry which is preliminary data.</text>
</comment>
<evidence type="ECO:0000256" key="1">
    <source>
        <dbReference type="SAM" id="Phobius"/>
    </source>
</evidence>
<keyword evidence="1" id="KW-0812">Transmembrane</keyword>
<reference evidence="2 3" key="1">
    <citation type="submission" date="2021-12" db="EMBL/GenBank/DDBJ databases">
        <title>Genome sequencing of bacteria with rrn-lacking chromosome and rrn-plasmid.</title>
        <authorList>
            <person name="Anda M."/>
            <person name="Iwasaki W."/>
        </authorList>
    </citation>
    <scope>NUCLEOTIDE SEQUENCE [LARGE SCALE GENOMIC DNA]</scope>
    <source>
        <strain evidence="2 3">NBRC 15940</strain>
    </source>
</reference>
<name>A0AAN4VZE6_9BACT</name>
<feature type="transmembrane region" description="Helical" evidence="1">
    <location>
        <begin position="6"/>
        <end position="26"/>
    </location>
</feature>
<organism evidence="2 3">
    <name type="scientific">Persicobacter diffluens</name>
    <dbReference type="NCBI Taxonomy" id="981"/>
    <lineage>
        <taxon>Bacteria</taxon>
        <taxon>Pseudomonadati</taxon>
        <taxon>Bacteroidota</taxon>
        <taxon>Cytophagia</taxon>
        <taxon>Cytophagales</taxon>
        <taxon>Persicobacteraceae</taxon>
        <taxon>Persicobacter</taxon>
    </lineage>
</organism>
<proteinExistence type="predicted"/>